<dbReference type="RefSeq" id="WP_272776469.1">
    <property type="nucleotide sequence ID" value="NZ_JAQQLI010000009.1"/>
</dbReference>
<comment type="caution">
    <text evidence="2">The sequence shown here is derived from an EMBL/GenBank/DDBJ whole genome shotgun (WGS) entry which is preliminary data.</text>
</comment>
<protein>
    <submittedName>
        <fullName evidence="2">Type II toxin-antitoxin system CcdA family antitoxin</fullName>
    </submittedName>
</protein>
<evidence type="ECO:0000256" key="1">
    <source>
        <dbReference type="ARBA" id="ARBA00022649"/>
    </source>
</evidence>
<keyword evidence="3" id="KW-1185">Reference proteome</keyword>
<sequence length="72" mass="7985">MKRSVNLSVDAVLLDEAEALNIDLSQTLEAGLRRAVAEAKAARWREDNDAAIRSANAWVEANGLPLETYRQF</sequence>
<evidence type="ECO:0000313" key="3">
    <source>
        <dbReference type="Proteomes" id="UP001165652"/>
    </source>
</evidence>
<evidence type="ECO:0000313" key="2">
    <source>
        <dbReference type="EMBL" id="MDC7785621.1"/>
    </source>
</evidence>
<dbReference type="EMBL" id="JAQQLI010000009">
    <property type="protein sequence ID" value="MDC7785621.1"/>
    <property type="molecule type" value="Genomic_DNA"/>
</dbReference>
<organism evidence="2 3">
    <name type="scientific">Rhodoplanes tepidamans</name>
    <name type="common">Rhodoplanes cryptolactis</name>
    <dbReference type="NCBI Taxonomy" id="200616"/>
    <lineage>
        <taxon>Bacteria</taxon>
        <taxon>Pseudomonadati</taxon>
        <taxon>Pseudomonadota</taxon>
        <taxon>Alphaproteobacteria</taxon>
        <taxon>Hyphomicrobiales</taxon>
        <taxon>Nitrobacteraceae</taxon>
        <taxon>Rhodoplanes</taxon>
    </lineage>
</organism>
<name>A0ABT5J7R0_RHOTP</name>
<reference evidence="2" key="1">
    <citation type="journal article" date="2023" name="Microbiol Resour">
        <title>Genome Sequences of Rhodoplanes serenus and Two Thermotolerant Strains, Rhodoplanes tepidamans and 'Rhodoplanes cryptolactis,' Further Refine the Genus.</title>
        <authorList>
            <person name="Rayyan A.A."/>
            <person name="Kyndt J.A."/>
        </authorList>
    </citation>
    <scope>NUCLEOTIDE SEQUENCE</scope>
    <source>
        <strain evidence="2">DSM 9987</strain>
    </source>
</reference>
<gene>
    <name evidence="2" type="ORF">PQJ73_07995</name>
</gene>
<dbReference type="Proteomes" id="UP001165652">
    <property type="component" value="Unassembled WGS sequence"/>
</dbReference>
<reference evidence="2" key="2">
    <citation type="submission" date="2023-02" db="EMBL/GenBank/DDBJ databases">
        <authorList>
            <person name="Rayyan A."/>
            <person name="Meyer T."/>
            <person name="Kyndt J.A."/>
        </authorList>
    </citation>
    <scope>NUCLEOTIDE SEQUENCE</scope>
    <source>
        <strain evidence="2">DSM 9987</strain>
    </source>
</reference>
<dbReference type="InterPro" id="IPR009956">
    <property type="entry name" value="Post-segregation_anti-tox_CcdA"/>
</dbReference>
<proteinExistence type="predicted"/>
<keyword evidence="1" id="KW-1277">Toxin-antitoxin system</keyword>
<accession>A0ABT5J7R0</accession>
<dbReference type="Pfam" id="PF07362">
    <property type="entry name" value="CcdA"/>
    <property type="match status" value="1"/>
</dbReference>